<dbReference type="GO" id="GO:0043410">
    <property type="term" value="P:positive regulation of MAPK cascade"/>
    <property type="evidence" value="ECO:0007669"/>
    <property type="project" value="TreeGrafter"/>
</dbReference>
<feature type="compositionally biased region" description="Basic and acidic residues" evidence="3">
    <location>
        <begin position="151"/>
        <end position="161"/>
    </location>
</feature>
<dbReference type="InterPro" id="IPR002172">
    <property type="entry name" value="LDrepeatLR_classA_rpt"/>
</dbReference>
<dbReference type="STRING" id="6832.A0A553PIB5"/>
<dbReference type="AlphaFoldDB" id="A0A553PIB5"/>
<evidence type="ECO:0000313" key="4">
    <source>
        <dbReference type="EMBL" id="TRY77424.1"/>
    </source>
</evidence>
<feature type="region of interest" description="Disordered" evidence="3">
    <location>
        <begin position="144"/>
        <end position="194"/>
    </location>
</feature>
<name>A0A553PIB5_TIGCA</name>
<protein>
    <submittedName>
        <fullName evidence="4">Uncharacterized protein</fullName>
    </submittedName>
</protein>
<dbReference type="PANTHER" id="PTHR21105:SF0">
    <property type="entry name" value="GH16255P"/>
    <property type="match status" value="1"/>
</dbReference>
<dbReference type="PROSITE" id="PS50068">
    <property type="entry name" value="LDLRA_2"/>
    <property type="match status" value="1"/>
</dbReference>
<proteinExistence type="predicted"/>
<sequence>MVVEHGAEDNLLGGATNTLEHEQDVKCPRTSDRMELFACPTPDFRGRYRCIDDRVLCNGFFDCPGHEDENPDQCLFYKTEEEGEADVFSWEVAAGPNGRDSFDFPCQRDLLPLVCSDTPVTKYGTLRFNPLSFLVLSRRKPTSTSSLKLYSDGHEADKNEASGHPASQLKNQNKSPRILVTSNMKTAPNEALEL</sequence>
<accession>A0A553PIB5</accession>
<dbReference type="GO" id="GO:0030297">
    <property type="term" value="F:transmembrane receptor protein tyrosine kinase activator activity"/>
    <property type="evidence" value="ECO:0007669"/>
    <property type="project" value="TreeGrafter"/>
</dbReference>
<comment type="caution">
    <text evidence="4">The sequence shown here is derived from an EMBL/GenBank/DDBJ whole genome shotgun (WGS) entry which is preliminary data.</text>
</comment>
<dbReference type="InterPro" id="IPR036055">
    <property type="entry name" value="LDL_receptor-like_sf"/>
</dbReference>
<dbReference type="GO" id="GO:0043195">
    <property type="term" value="C:terminal bouton"/>
    <property type="evidence" value="ECO:0007669"/>
    <property type="project" value="TreeGrafter"/>
</dbReference>
<keyword evidence="5" id="KW-1185">Reference proteome</keyword>
<reference evidence="4 5" key="1">
    <citation type="journal article" date="2018" name="Nat. Ecol. Evol.">
        <title>Genomic signatures of mitonuclear coevolution across populations of Tigriopus californicus.</title>
        <authorList>
            <person name="Barreto F.S."/>
            <person name="Watson E.T."/>
            <person name="Lima T.G."/>
            <person name="Willett C.S."/>
            <person name="Edmands S."/>
            <person name="Li W."/>
            <person name="Burton R.S."/>
        </authorList>
    </citation>
    <scope>NUCLEOTIDE SEQUENCE [LARGE SCALE GENOMIC DNA]</scope>
    <source>
        <strain evidence="4 5">San Diego</strain>
    </source>
</reference>
<dbReference type="Gene3D" id="4.10.400.10">
    <property type="entry name" value="Low-density Lipoprotein Receptor"/>
    <property type="match status" value="1"/>
</dbReference>
<comment type="caution">
    <text evidence="2">Lacks conserved residue(s) required for the propagation of feature annotation.</text>
</comment>
<gene>
    <name evidence="4" type="ORF">TCAL_13210</name>
</gene>
<keyword evidence="1" id="KW-1015">Disulfide bond</keyword>
<evidence type="ECO:0000256" key="3">
    <source>
        <dbReference type="SAM" id="MobiDB-lite"/>
    </source>
</evidence>
<evidence type="ECO:0000313" key="5">
    <source>
        <dbReference type="Proteomes" id="UP000318571"/>
    </source>
</evidence>
<evidence type="ECO:0000256" key="2">
    <source>
        <dbReference type="PROSITE-ProRule" id="PRU00124"/>
    </source>
</evidence>
<dbReference type="EMBL" id="VCGU01000004">
    <property type="protein sequence ID" value="TRY77424.1"/>
    <property type="molecule type" value="Genomic_DNA"/>
</dbReference>
<evidence type="ECO:0000256" key="1">
    <source>
        <dbReference type="ARBA" id="ARBA00023157"/>
    </source>
</evidence>
<dbReference type="PANTHER" id="PTHR21105">
    <property type="entry name" value="GH16255P"/>
    <property type="match status" value="1"/>
</dbReference>
<feature type="compositionally biased region" description="Polar residues" evidence="3">
    <location>
        <begin position="168"/>
        <end position="186"/>
    </location>
</feature>
<dbReference type="CDD" id="cd00112">
    <property type="entry name" value="LDLa"/>
    <property type="match status" value="1"/>
</dbReference>
<dbReference type="Proteomes" id="UP000318571">
    <property type="component" value="Chromosome 5"/>
</dbReference>
<organism evidence="4 5">
    <name type="scientific">Tigriopus californicus</name>
    <name type="common">Marine copepod</name>
    <dbReference type="NCBI Taxonomy" id="6832"/>
    <lineage>
        <taxon>Eukaryota</taxon>
        <taxon>Metazoa</taxon>
        <taxon>Ecdysozoa</taxon>
        <taxon>Arthropoda</taxon>
        <taxon>Crustacea</taxon>
        <taxon>Multicrustacea</taxon>
        <taxon>Hexanauplia</taxon>
        <taxon>Copepoda</taxon>
        <taxon>Harpacticoida</taxon>
        <taxon>Harpacticidae</taxon>
        <taxon>Tigriopus</taxon>
    </lineage>
</organism>
<dbReference type="SUPFAM" id="SSF57424">
    <property type="entry name" value="LDL receptor-like module"/>
    <property type="match status" value="1"/>
</dbReference>